<dbReference type="InterPro" id="IPR011257">
    <property type="entry name" value="DNA_glycosylase"/>
</dbReference>
<dbReference type="CDD" id="cd00056">
    <property type="entry name" value="ENDO3c"/>
    <property type="match status" value="1"/>
</dbReference>
<feature type="domain" description="HhH-GPD" evidence="6">
    <location>
        <begin position="40"/>
        <end position="199"/>
    </location>
</feature>
<evidence type="ECO:0000256" key="2">
    <source>
        <dbReference type="ARBA" id="ARBA00022723"/>
    </source>
</evidence>
<dbReference type="Proteomes" id="UP000000467">
    <property type="component" value="Chromosome"/>
</dbReference>
<dbReference type="RefSeq" id="WP_015051174.1">
    <property type="nucleotide sequence ID" value="NC_018870.1"/>
</dbReference>
<keyword evidence="1" id="KW-0004">4Fe-4S</keyword>
<dbReference type="GO" id="GO:0051539">
    <property type="term" value="F:4 iron, 4 sulfur cluster binding"/>
    <property type="evidence" value="ECO:0007669"/>
    <property type="project" value="UniProtKB-KW"/>
</dbReference>
<dbReference type="InterPro" id="IPR023170">
    <property type="entry name" value="HhH_base_excis_C"/>
</dbReference>
<feature type="region of interest" description="Disordered" evidence="5">
    <location>
        <begin position="232"/>
        <end position="261"/>
    </location>
</feature>
<dbReference type="EC" id="3.1.-.-" evidence="7"/>
<dbReference type="SUPFAM" id="SSF48150">
    <property type="entry name" value="DNA-glycosylase"/>
    <property type="match status" value="1"/>
</dbReference>
<evidence type="ECO:0000256" key="5">
    <source>
        <dbReference type="SAM" id="MobiDB-lite"/>
    </source>
</evidence>
<gene>
    <name evidence="7" type="ordered locus">Tph_c21050</name>
</gene>
<evidence type="ECO:0000313" key="8">
    <source>
        <dbReference type="Proteomes" id="UP000000467"/>
    </source>
</evidence>
<dbReference type="PIRSF" id="PIRSF001435">
    <property type="entry name" value="Nth"/>
    <property type="match status" value="1"/>
</dbReference>
<protein>
    <submittedName>
        <fullName evidence="7">Putative endonuclease</fullName>
        <ecNumber evidence="7">3.1.-.-</ecNumber>
    </submittedName>
</protein>
<dbReference type="Gene3D" id="1.10.1670.10">
    <property type="entry name" value="Helix-hairpin-Helix base-excision DNA repair enzymes (C-terminal)"/>
    <property type="match status" value="1"/>
</dbReference>
<keyword evidence="7" id="KW-0378">Hydrolase</keyword>
<reference evidence="7 8" key="1">
    <citation type="journal article" date="2012" name="BMC Genomics">
        <title>Genome-guided analysis of physiological and morphological traits of the fermentative acetate oxidizer Thermacetogenium phaeum.</title>
        <authorList>
            <person name="Oehler D."/>
            <person name="Poehlein A."/>
            <person name="Leimbach A."/>
            <person name="Muller N."/>
            <person name="Daniel R."/>
            <person name="Gottschalk G."/>
            <person name="Schink B."/>
        </authorList>
    </citation>
    <scope>NUCLEOTIDE SEQUENCE [LARGE SCALE GENOMIC DNA]</scope>
    <source>
        <strain evidence="8">ATCC BAA-254 / DSM 26808 / PB</strain>
    </source>
</reference>
<dbReference type="Pfam" id="PF00730">
    <property type="entry name" value="HhH-GPD"/>
    <property type="match status" value="1"/>
</dbReference>
<dbReference type="AlphaFoldDB" id="K4LWD6"/>
<name>K4LWD6_THEPS</name>
<dbReference type="HOGENOM" id="CLU_012862_6_0_9"/>
<dbReference type="GO" id="GO:0004519">
    <property type="term" value="F:endonuclease activity"/>
    <property type="evidence" value="ECO:0007669"/>
    <property type="project" value="UniProtKB-KW"/>
</dbReference>
<dbReference type="STRING" id="1089553.Tph_c21050"/>
<dbReference type="SMART" id="SM00478">
    <property type="entry name" value="ENDO3c"/>
    <property type="match status" value="1"/>
</dbReference>
<dbReference type="GO" id="GO:0006284">
    <property type="term" value="P:base-excision repair"/>
    <property type="evidence" value="ECO:0007669"/>
    <property type="project" value="InterPro"/>
</dbReference>
<proteinExistence type="predicted"/>
<keyword evidence="2" id="KW-0479">Metal-binding</keyword>
<evidence type="ECO:0000256" key="3">
    <source>
        <dbReference type="ARBA" id="ARBA00023004"/>
    </source>
</evidence>
<keyword evidence="8" id="KW-1185">Reference proteome</keyword>
<evidence type="ECO:0000256" key="4">
    <source>
        <dbReference type="ARBA" id="ARBA00023014"/>
    </source>
</evidence>
<dbReference type="InterPro" id="IPR003265">
    <property type="entry name" value="HhH-GPD_domain"/>
</dbReference>
<dbReference type="PANTHER" id="PTHR10359">
    <property type="entry name" value="A/G-SPECIFIC ADENINE GLYCOSYLASE/ENDONUCLEASE III"/>
    <property type="match status" value="1"/>
</dbReference>
<evidence type="ECO:0000256" key="1">
    <source>
        <dbReference type="ARBA" id="ARBA00022485"/>
    </source>
</evidence>
<dbReference type="OrthoDB" id="9802365at2"/>
<evidence type="ECO:0000313" key="7">
    <source>
        <dbReference type="EMBL" id="AFV12299.1"/>
    </source>
</evidence>
<dbReference type="eggNOG" id="COG2231">
    <property type="taxonomic scope" value="Bacteria"/>
</dbReference>
<dbReference type="EMBL" id="CP003732">
    <property type="protein sequence ID" value="AFV12299.1"/>
    <property type="molecule type" value="Genomic_DNA"/>
</dbReference>
<accession>K4LWD6</accession>
<keyword evidence="7" id="KW-0540">Nuclease</keyword>
<evidence type="ECO:0000259" key="6">
    <source>
        <dbReference type="SMART" id="SM00478"/>
    </source>
</evidence>
<dbReference type="PANTHER" id="PTHR10359:SF19">
    <property type="entry name" value="DNA REPAIR GLYCOSYLASE MJ1434-RELATED"/>
    <property type="match status" value="1"/>
</dbReference>
<dbReference type="GO" id="GO:0046872">
    <property type="term" value="F:metal ion binding"/>
    <property type="evidence" value="ECO:0007669"/>
    <property type="project" value="UniProtKB-KW"/>
</dbReference>
<sequence length="261" mass="29614">MDGDVRVQLMEIYERLYDHFGPRHWWPADTPFEVIVGAILTQNVSWRSAAAAIANIKEAGLLSPEGLLSCSQEELAALVRPARYHNQKAKKLQSFCRVVVEEFGGELEDFLALEMKELRKRLLAVYGIGPETADAIILYAAEKPIFVIDAYTGRIFSRLGFFSEKAGYEEMQRFFMTHLPPDVRLYNEYHALIDALGHYTCCKSQPRCGECPLEYRCKACQAKQVLERKQIEERERNAAGKGRSGFGKNTGVQESRSARDP</sequence>
<keyword evidence="3" id="KW-0408">Iron</keyword>
<dbReference type="KEGG" id="tpz:Tph_c21050"/>
<keyword evidence="7" id="KW-0255">Endonuclease</keyword>
<organism evidence="7 8">
    <name type="scientific">Thermacetogenium phaeum (strain ATCC BAA-254 / DSM 26808 / PB)</name>
    <dbReference type="NCBI Taxonomy" id="1089553"/>
    <lineage>
        <taxon>Bacteria</taxon>
        <taxon>Bacillati</taxon>
        <taxon>Bacillota</taxon>
        <taxon>Clostridia</taxon>
        <taxon>Thermoanaerobacterales</taxon>
        <taxon>Thermoanaerobacteraceae</taxon>
        <taxon>Thermacetogenium</taxon>
    </lineage>
</organism>
<keyword evidence="4" id="KW-0411">Iron-sulfur</keyword>
<dbReference type="GO" id="GO:0016787">
    <property type="term" value="F:hydrolase activity"/>
    <property type="evidence" value="ECO:0007669"/>
    <property type="project" value="UniProtKB-KW"/>
</dbReference>
<dbReference type="Gene3D" id="1.10.340.30">
    <property type="entry name" value="Hypothetical protein, domain 2"/>
    <property type="match status" value="1"/>
</dbReference>